<keyword evidence="1" id="KW-0732">Signal</keyword>
<dbReference type="KEGG" id="dfe:Dfer_3858"/>
<evidence type="ECO:0000313" key="3">
    <source>
        <dbReference type="Proteomes" id="UP000002011"/>
    </source>
</evidence>
<name>C6VXM9_DYAFD</name>
<evidence type="ECO:0000313" key="2">
    <source>
        <dbReference type="EMBL" id="ACT95062.1"/>
    </source>
</evidence>
<organism evidence="2 3">
    <name type="scientific">Dyadobacter fermentans (strain ATCC 700827 / DSM 18053 / CIP 107007 / KCTC 52180 / NS114)</name>
    <dbReference type="NCBI Taxonomy" id="471854"/>
    <lineage>
        <taxon>Bacteria</taxon>
        <taxon>Pseudomonadati</taxon>
        <taxon>Bacteroidota</taxon>
        <taxon>Cytophagia</taxon>
        <taxon>Cytophagales</taxon>
        <taxon>Spirosomataceae</taxon>
        <taxon>Dyadobacter</taxon>
    </lineage>
</organism>
<proteinExistence type="predicted"/>
<gene>
    <name evidence="2" type="ordered locus">Dfer_3858</name>
</gene>
<feature type="signal peptide" evidence="1">
    <location>
        <begin position="1"/>
        <end position="19"/>
    </location>
</feature>
<keyword evidence="3" id="KW-1185">Reference proteome</keyword>
<dbReference type="Proteomes" id="UP000002011">
    <property type="component" value="Chromosome"/>
</dbReference>
<reference evidence="2 3" key="1">
    <citation type="journal article" date="2009" name="Stand. Genomic Sci.">
        <title>Complete genome sequence of Dyadobacter fermentans type strain (NS114).</title>
        <authorList>
            <person name="Lang E."/>
            <person name="Lapidus A."/>
            <person name="Chertkov O."/>
            <person name="Brettin T."/>
            <person name="Detter J.C."/>
            <person name="Han C."/>
            <person name="Copeland A."/>
            <person name="Glavina Del Rio T."/>
            <person name="Nolan M."/>
            <person name="Chen F."/>
            <person name="Lucas S."/>
            <person name="Tice H."/>
            <person name="Cheng J.F."/>
            <person name="Land M."/>
            <person name="Hauser L."/>
            <person name="Chang Y.J."/>
            <person name="Jeffries C.D."/>
            <person name="Kopitz M."/>
            <person name="Bruce D."/>
            <person name="Goodwin L."/>
            <person name="Pitluck S."/>
            <person name="Ovchinnikova G."/>
            <person name="Pati A."/>
            <person name="Ivanova N."/>
            <person name="Mavrommatis K."/>
            <person name="Chen A."/>
            <person name="Palaniappan K."/>
            <person name="Chain P."/>
            <person name="Bristow J."/>
            <person name="Eisen J.A."/>
            <person name="Markowitz V."/>
            <person name="Hugenholtz P."/>
            <person name="Goker M."/>
            <person name="Rohde M."/>
            <person name="Kyrpides N.C."/>
            <person name="Klenk H.P."/>
        </authorList>
    </citation>
    <scope>NUCLEOTIDE SEQUENCE [LARGE SCALE GENOMIC DNA]</scope>
    <source>
        <strain evidence="3">ATCC 700827 / DSM 18053 / CIP 107007 / KCTC 52180 / NS114</strain>
    </source>
</reference>
<protein>
    <submittedName>
        <fullName evidence="2">Uncharacterized protein</fullName>
    </submittedName>
</protein>
<accession>C6VXM9</accession>
<dbReference type="HOGENOM" id="CLU_1934696_0_0_10"/>
<dbReference type="RefSeq" id="WP_015813306.1">
    <property type="nucleotide sequence ID" value="NC_013037.1"/>
</dbReference>
<feature type="chain" id="PRO_5002969268" evidence="1">
    <location>
        <begin position="20"/>
        <end position="130"/>
    </location>
</feature>
<dbReference type="OrthoDB" id="964383at2"/>
<dbReference type="AlphaFoldDB" id="C6VXM9"/>
<sequence length="130" mass="14120">MKTFRILILLTLISLQASATGYVHNMFVAHRKLQSGKECVTEKTIAKKAKPAIKAVKVPVSVKQAGLVKKTTASIPGTEMITLNARILEEGPAAFFESESEESEGESMVSKLISAVRCVIYTFIPKLGHS</sequence>
<dbReference type="EMBL" id="CP001619">
    <property type="protein sequence ID" value="ACT95062.1"/>
    <property type="molecule type" value="Genomic_DNA"/>
</dbReference>
<evidence type="ECO:0000256" key="1">
    <source>
        <dbReference type="SAM" id="SignalP"/>
    </source>
</evidence>